<keyword evidence="2" id="KW-0805">Transcription regulation</keyword>
<dbReference type="Proteomes" id="UP000046395">
    <property type="component" value="Unassembled WGS sequence"/>
</dbReference>
<dbReference type="InterPro" id="IPR026741">
    <property type="entry name" value="SNO"/>
</dbReference>
<evidence type="ECO:0000259" key="6">
    <source>
        <dbReference type="Pfam" id="PF13872"/>
    </source>
</evidence>
<feature type="domain" description="SBNO alpha/beta" evidence="7">
    <location>
        <begin position="1247"/>
        <end position="1366"/>
    </location>
</feature>
<feature type="compositionally biased region" description="Basic and acidic residues" evidence="4">
    <location>
        <begin position="837"/>
        <end position="847"/>
    </location>
</feature>
<dbReference type="Pfam" id="PF13871">
    <property type="entry name" value="Helicase_C_4"/>
    <property type="match status" value="1"/>
</dbReference>
<evidence type="ECO:0000259" key="7">
    <source>
        <dbReference type="Pfam" id="PF25373"/>
    </source>
</evidence>
<dbReference type="GO" id="GO:0031490">
    <property type="term" value="F:chromatin DNA binding"/>
    <property type="evidence" value="ECO:0007669"/>
    <property type="project" value="TreeGrafter"/>
</dbReference>
<feature type="domain" description="Strawberry notch AAA" evidence="6">
    <location>
        <begin position="309"/>
        <end position="616"/>
    </location>
</feature>
<comment type="similarity">
    <text evidence="1">Belongs to the SBNO family.</text>
</comment>
<dbReference type="FunFam" id="3.40.50.300:FF:000342">
    <property type="entry name" value="Protein strawberry notch homolog 2"/>
    <property type="match status" value="1"/>
</dbReference>
<evidence type="ECO:0000313" key="9">
    <source>
        <dbReference type="WBParaSite" id="TMUE_2000009731.1"/>
    </source>
</evidence>
<keyword evidence="8" id="KW-1185">Reference proteome</keyword>
<proteinExistence type="inferred from homology"/>
<dbReference type="Pfam" id="PF25373">
    <property type="entry name" value="SBNO"/>
    <property type="match status" value="1"/>
</dbReference>
<accession>A0A5S6QQW1</accession>
<dbReference type="WBParaSite" id="TMUE_2000009731.1">
    <property type="protein sequence ID" value="TMUE_2000009731.1"/>
    <property type="gene ID" value="WBGene00302720"/>
</dbReference>
<feature type="region of interest" description="Disordered" evidence="4">
    <location>
        <begin position="228"/>
        <end position="296"/>
    </location>
</feature>
<reference evidence="9" key="1">
    <citation type="submission" date="2019-12" db="UniProtKB">
        <authorList>
            <consortium name="WormBaseParasite"/>
        </authorList>
    </citation>
    <scope>IDENTIFICATION</scope>
</reference>
<feature type="compositionally biased region" description="Polar residues" evidence="4">
    <location>
        <begin position="228"/>
        <end position="242"/>
    </location>
</feature>
<dbReference type="GO" id="GO:0042393">
    <property type="term" value="F:histone binding"/>
    <property type="evidence" value="ECO:0007669"/>
    <property type="project" value="TreeGrafter"/>
</dbReference>
<sequence>MEEDDDKDLLSAALSEAGIDSLLRSCDSRCSAINGGSAEETGIGRRGDEVESSLPVFGSDYAPSEMPMLQPCSSASLPCSTSASSVRRGSVLHVPLPNNRSYRGKASFHSFVSNSGGQGPVGAYRIVIRKPSSSNRGVGIAATRIPVSGGDLRSSGTTRSCFTVRGIQSSTAVRGDIVCPTLKAETPMTHSQPRSRLSRGANVSGVSQMFLNQGSAARLAMNVTPQQSRPFNRFASPSQGVNPSVPDFARRRVGPGSPYSPASAQVEDSSSQDDDLPEIEDVSPEEDFGLSHADTYSDYAPSKLRSGLPHPDPVVETSSLTSVQPPEIWYHISIPEHIVDTGRLSALQLETIIYACQQHEHILPNGERTGYLIGDGPGVGKGRTIAGIIYENYLLGRKRSIWFSVSSDLKYDAQRDLADVGADKIKVHALNKFKYSKISGKENGSVKKGVIFATYASLIGESQNAKSKYRTRIKQLLHWCGGTLFDGVIVLDECHRAKNLVPSGSSRPTKTGKTVMELQTALPKARIVYASATGATEPRHMAYMTRLGLWGEGRAFPDFNSFISAVERRGVGAMEIIAMDMKLRGLYLARQLSFTGVSFRVEEVTLSADFIHMYDESVKLWLEARRQFQLVISILSADKNQRKAMWGQFWAAHQRFFKYLCIAAKVKACVRLARESVRNGKCVVIGLQSTGEARTLEQLDEYGGELTDFVSTAKGVFQALIEKHFPSGENDFVAMSVVGAKRSQNSKRPALAKKGRFDYSLSDAELSPEASFSSEDSIPDEWDDLSESEGNSETSLNDKSDTSSDRSDQDSSSSSEEAHDSFNPFMLGDDSEEDPWEEKMKSADTFRKVQKRKHRSKSIKAEADGVQELIVKSESVVAENEVSANEFLHSGSSFLAPDFTPLRLASELGLSQVQVVKADLLAAVERLGEILPPNTLDELINELGGPQNVAEMTGRKGRVVSTDDGQVVYQLRNDGDVPVEMMNMTEKERFMNGSKYIAIISEAASSGISLHADRRVENKRRRVHITLELPWSADKAVQQFGRTHRSNQVNSPEYIFLISELAGEQRFASVVAKRLESLGALTHGDRRATETRDFSQFNLDTKYGRVALETTLKSILGWVAPIVPPPADYKGNFFNDMLQFMEGVGFVYRESSSRPFQLEKDINMTKFLNRILGLPVSAQNALFQYFSDTLKEVIEQAKRDGRYDLGILDLGQTHEKVKKLKTTTYVGTLKSTGMKTELHVVSVERGMLWHEAMDLYCQNMGDDDGFYISSNTRLRPTSILVCAARGRRSTKNDQQLFTVYKPYCSINAKVEPLSQIKQRYRKVLPKDAEPIWKEQYLSSGVNCQHVYWHGKCKAVESGQLCEMGKRVRIFHILSGSVVATWNLLEEVVASASTRQQNRMQVVRLRTDQNQKLVGLIIPNSCVQTLMTYLQQNSSQFFVKNFDEVGLQVTKDKF</sequence>
<name>A0A5S6QQW1_TRIMR</name>
<protein>
    <submittedName>
        <fullName evidence="9">Strawberry notch AAA domain-containing protein</fullName>
    </submittedName>
</protein>
<evidence type="ECO:0000256" key="1">
    <source>
        <dbReference type="ARBA" id="ARBA00006992"/>
    </source>
</evidence>
<evidence type="ECO:0000259" key="5">
    <source>
        <dbReference type="Pfam" id="PF13871"/>
    </source>
</evidence>
<feature type="domain" description="Strawberry notch helicase C" evidence="5">
    <location>
        <begin position="934"/>
        <end position="1209"/>
    </location>
</feature>
<feature type="region of interest" description="Disordered" evidence="4">
    <location>
        <begin position="768"/>
        <end position="858"/>
    </location>
</feature>
<evidence type="ECO:0000256" key="3">
    <source>
        <dbReference type="ARBA" id="ARBA00023163"/>
    </source>
</evidence>
<dbReference type="Gene3D" id="3.40.50.300">
    <property type="entry name" value="P-loop containing nucleotide triphosphate hydrolases"/>
    <property type="match status" value="1"/>
</dbReference>
<dbReference type="PANTHER" id="PTHR12706:SF30">
    <property type="entry name" value="PROTEIN STRAWBERRY NOTCH-RELATED"/>
    <property type="match status" value="1"/>
</dbReference>
<feature type="compositionally biased region" description="Polar residues" evidence="4">
    <location>
        <begin position="260"/>
        <end position="269"/>
    </location>
</feature>
<keyword evidence="3" id="KW-0804">Transcription</keyword>
<feature type="compositionally biased region" description="Acidic residues" evidence="4">
    <location>
        <begin position="270"/>
        <end position="288"/>
    </location>
</feature>
<dbReference type="InterPro" id="IPR057332">
    <property type="entry name" value="SBNO_a/b_dom"/>
</dbReference>
<feature type="compositionally biased region" description="Basic residues" evidence="4">
    <location>
        <begin position="848"/>
        <end position="858"/>
    </location>
</feature>
<evidence type="ECO:0000256" key="4">
    <source>
        <dbReference type="SAM" id="MobiDB-lite"/>
    </source>
</evidence>
<dbReference type="SUPFAM" id="SSF52540">
    <property type="entry name" value="P-loop containing nucleoside triphosphate hydrolases"/>
    <property type="match status" value="2"/>
</dbReference>
<feature type="compositionally biased region" description="Acidic residues" evidence="4">
    <location>
        <begin position="777"/>
        <end position="787"/>
    </location>
</feature>
<dbReference type="InterPro" id="IPR026937">
    <property type="entry name" value="SBNO_Helicase_C_dom"/>
</dbReference>
<dbReference type="InterPro" id="IPR027417">
    <property type="entry name" value="P-loop_NTPase"/>
</dbReference>
<dbReference type="GO" id="GO:0006355">
    <property type="term" value="P:regulation of DNA-templated transcription"/>
    <property type="evidence" value="ECO:0007669"/>
    <property type="project" value="InterPro"/>
</dbReference>
<dbReference type="Pfam" id="PF13872">
    <property type="entry name" value="AAA_34"/>
    <property type="match status" value="1"/>
</dbReference>
<dbReference type="STRING" id="70415.A0A5S6QQW1"/>
<evidence type="ECO:0000256" key="2">
    <source>
        <dbReference type="ARBA" id="ARBA00023015"/>
    </source>
</evidence>
<dbReference type="GO" id="GO:0005634">
    <property type="term" value="C:nucleus"/>
    <property type="evidence" value="ECO:0007669"/>
    <property type="project" value="TreeGrafter"/>
</dbReference>
<evidence type="ECO:0000313" key="8">
    <source>
        <dbReference type="Proteomes" id="UP000046395"/>
    </source>
</evidence>
<dbReference type="InterPro" id="IPR039187">
    <property type="entry name" value="SNO_AAA"/>
</dbReference>
<feature type="compositionally biased region" description="Basic and acidic residues" evidence="4">
    <location>
        <begin position="796"/>
        <end position="809"/>
    </location>
</feature>
<organism evidence="8 9">
    <name type="scientific">Trichuris muris</name>
    <name type="common">Mouse whipworm</name>
    <dbReference type="NCBI Taxonomy" id="70415"/>
    <lineage>
        <taxon>Eukaryota</taxon>
        <taxon>Metazoa</taxon>
        <taxon>Ecdysozoa</taxon>
        <taxon>Nematoda</taxon>
        <taxon>Enoplea</taxon>
        <taxon>Dorylaimia</taxon>
        <taxon>Trichinellida</taxon>
        <taxon>Trichuridae</taxon>
        <taxon>Trichuris</taxon>
    </lineage>
</organism>
<dbReference type="PANTHER" id="PTHR12706">
    <property type="entry name" value="STRAWBERRY NOTCH-RELATED"/>
    <property type="match status" value="1"/>
</dbReference>